<reference evidence="5" key="2">
    <citation type="submission" date="2015-01" db="EMBL/GenBank/DDBJ databases">
        <title>Evolutionary Origins and Diversification of the Mycorrhizal Mutualists.</title>
        <authorList>
            <consortium name="DOE Joint Genome Institute"/>
            <consortium name="Mycorrhizal Genomics Consortium"/>
            <person name="Kohler A."/>
            <person name="Kuo A."/>
            <person name="Nagy L.G."/>
            <person name="Floudas D."/>
            <person name="Copeland A."/>
            <person name="Barry K.W."/>
            <person name="Cichocki N."/>
            <person name="Veneault-Fourrey C."/>
            <person name="LaButti K."/>
            <person name="Lindquist E.A."/>
            <person name="Lipzen A."/>
            <person name="Lundell T."/>
            <person name="Morin E."/>
            <person name="Murat C."/>
            <person name="Riley R."/>
            <person name="Ohm R."/>
            <person name="Sun H."/>
            <person name="Tunlid A."/>
            <person name="Henrissat B."/>
            <person name="Grigoriev I.V."/>
            <person name="Hibbett D.S."/>
            <person name="Martin F."/>
        </authorList>
    </citation>
    <scope>NUCLEOTIDE SEQUENCE [LARGE SCALE GENOMIC DNA]</scope>
    <source>
        <strain evidence="5">Zn</strain>
    </source>
</reference>
<keyword evidence="2" id="KW-0560">Oxidoreductase</keyword>
<reference evidence="4 5" key="1">
    <citation type="submission" date="2014-04" db="EMBL/GenBank/DDBJ databases">
        <authorList>
            <consortium name="DOE Joint Genome Institute"/>
            <person name="Kuo A."/>
            <person name="Martino E."/>
            <person name="Perotto S."/>
            <person name="Kohler A."/>
            <person name="Nagy L.G."/>
            <person name="Floudas D."/>
            <person name="Copeland A."/>
            <person name="Barry K.W."/>
            <person name="Cichocki N."/>
            <person name="Veneault-Fourrey C."/>
            <person name="LaButti K."/>
            <person name="Lindquist E.A."/>
            <person name="Lipzen A."/>
            <person name="Lundell T."/>
            <person name="Morin E."/>
            <person name="Murat C."/>
            <person name="Sun H."/>
            <person name="Tunlid A."/>
            <person name="Henrissat B."/>
            <person name="Grigoriev I.V."/>
            <person name="Hibbett D.S."/>
            <person name="Martin F."/>
            <person name="Nordberg H.P."/>
            <person name="Cantor M.N."/>
            <person name="Hua S.X."/>
        </authorList>
    </citation>
    <scope>NUCLEOTIDE SEQUENCE [LARGE SCALE GENOMIC DNA]</scope>
    <source>
        <strain evidence="4 5">Zn</strain>
    </source>
</reference>
<proteinExistence type="inferred from homology"/>
<dbReference type="OrthoDB" id="1933717at2759"/>
<dbReference type="AlphaFoldDB" id="A0A0C3H285"/>
<dbReference type="GO" id="GO:0016616">
    <property type="term" value="F:oxidoreductase activity, acting on the CH-OH group of donors, NAD or NADP as acceptor"/>
    <property type="evidence" value="ECO:0007669"/>
    <property type="project" value="TreeGrafter"/>
</dbReference>
<evidence type="ECO:0000256" key="1">
    <source>
        <dbReference type="ARBA" id="ARBA00006484"/>
    </source>
</evidence>
<dbReference type="PRINTS" id="PR00081">
    <property type="entry name" value="GDHRDH"/>
</dbReference>
<sequence length="298" mass="32428">MASYQYPPVPPNRALDFTKIVHHDTYLEIDSAKADLCGKIVCITGASKGIGRATALSFAKAGAEAIVIGARSVLTSLESEIASAAQVSGKKAPKVLRLELDVTDQVSVENAAKDIEKTLGRLDILINNAGYLSSFTPMIESDPMQWWTNWEVNIRGVYLVTRSLLPLMIKGGEKTIINLASIGALNLTPGASGYQPSKNALLRFTEFICADYAKDGILAYSIHPGGVITDMGLKMPAATHKNLVDKPELSADVLVSLTSKRREWLAGRYLSASWDMAELYSREEEIVKGDKLKMRLVL</sequence>
<dbReference type="Gene3D" id="3.40.50.720">
    <property type="entry name" value="NAD(P)-binding Rossmann-like Domain"/>
    <property type="match status" value="1"/>
</dbReference>
<dbReference type="EMBL" id="KN832875">
    <property type="protein sequence ID" value="KIN02271.1"/>
    <property type="molecule type" value="Genomic_DNA"/>
</dbReference>
<comment type="similarity">
    <text evidence="1 3">Belongs to the short-chain dehydrogenases/reductases (SDR) family.</text>
</comment>
<organism evidence="4 5">
    <name type="scientific">Oidiodendron maius (strain Zn)</name>
    <dbReference type="NCBI Taxonomy" id="913774"/>
    <lineage>
        <taxon>Eukaryota</taxon>
        <taxon>Fungi</taxon>
        <taxon>Dikarya</taxon>
        <taxon>Ascomycota</taxon>
        <taxon>Pezizomycotina</taxon>
        <taxon>Leotiomycetes</taxon>
        <taxon>Leotiomycetes incertae sedis</taxon>
        <taxon>Myxotrichaceae</taxon>
        <taxon>Oidiodendron</taxon>
    </lineage>
</organism>
<accession>A0A0C3H285</accession>
<dbReference type="InParanoid" id="A0A0C3H285"/>
<gene>
    <name evidence="4" type="ORF">OIDMADRAFT_103440</name>
</gene>
<dbReference type="SUPFAM" id="SSF51735">
    <property type="entry name" value="NAD(P)-binding Rossmann-fold domains"/>
    <property type="match status" value="1"/>
</dbReference>
<dbReference type="PANTHER" id="PTHR42760">
    <property type="entry name" value="SHORT-CHAIN DEHYDROGENASES/REDUCTASES FAMILY MEMBER"/>
    <property type="match status" value="1"/>
</dbReference>
<dbReference type="PRINTS" id="PR00080">
    <property type="entry name" value="SDRFAMILY"/>
</dbReference>
<keyword evidence="5" id="KW-1185">Reference proteome</keyword>
<dbReference type="STRING" id="913774.A0A0C3H285"/>
<evidence type="ECO:0000256" key="3">
    <source>
        <dbReference type="RuleBase" id="RU000363"/>
    </source>
</evidence>
<dbReference type="PANTHER" id="PTHR42760:SF37">
    <property type="entry name" value="CLAVALDEHYDE DEHYDROGENASE"/>
    <property type="match status" value="1"/>
</dbReference>
<name>A0A0C3H285_OIDMZ</name>
<evidence type="ECO:0000313" key="4">
    <source>
        <dbReference type="EMBL" id="KIN02271.1"/>
    </source>
</evidence>
<protein>
    <submittedName>
        <fullName evidence="4">Uncharacterized protein</fullName>
    </submittedName>
</protein>
<dbReference type="InterPro" id="IPR036291">
    <property type="entry name" value="NAD(P)-bd_dom_sf"/>
</dbReference>
<evidence type="ECO:0000256" key="2">
    <source>
        <dbReference type="ARBA" id="ARBA00023002"/>
    </source>
</evidence>
<dbReference type="Proteomes" id="UP000054321">
    <property type="component" value="Unassembled WGS sequence"/>
</dbReference>
<dbReference type="Pfam" id="PF00106">
    <property type="entry name" value="adh_short"/>
    <property type="match status" value="1"/>
</dbReference>
<dbReference type="CDD" id="cd05233">
    <property type="entry name" value="SDR_c"/>
    <property type="match status" value="1"/>
</dbReference>
<evidence type="ECO:0000313" key="5">
    <source>
        <dbReference type="Proteomes" id="UP000054321"/>
    </source>
</evidence>
<dbReference type="HOGENOM" id="CLU_010194_8_0_1"/>
<dbReference type="InterPro" id="IPR002347">
    <property type="entry name" value="SDR_fam"/>
</dbReference>